<keyword evidence="1" id="KW-0732">Signal</keyword>
<name>A0A1N6HIU9_9LACT</name>
<proteinExistence type="predicted"/>
<keyword evidence="3" id="KW-1185">Reference proteome</keyword>
<reference evidence="3" key="1">
    <citation type="submission" date="2016-11" db="EMBL/GenBank/DDBJ databases">
        <authorList>
            <person name="Varghese N."/>
            <person name="Submissions S."/>
        </authorList>
    </citation>
    <scope>NUCLEOTIDE SEQUENCE [LARGE SCALE GENOMIC DNA]</scope>
    <source>
        <strain evidence="3">313</strain>
    </source>
</reference>
<organism evidence="2 3">
    <name type="scientific">Carnobacterium alterfunditum</name>
    <dbReference type="NCBI Taxonomy" id="28230"/>
    <lineage>
        <taxon>Bacteria</taxon>
        <taxon>Bacillati</taxon>
        <taxon>Bacillota</taxon>
        <taxon>Bacilli</taxon>
        <taxon>Lactobacillales</taxon>
        <taxon>Carnobacteriaceae</taxon>
        <taxon>Carnobacterium</taxon>
    </lineage>
</organism>
<evidence type="ECO:0000256" key="1">
    <source>
        <dbReference type="SAM" id="SignalP"/>
    </source>
</evidence>
<dbReference type="Proteomes" id="UP000184758">
    <property type="component" value="Unassembled WGS sequence"/>
</dbReference>
<evidence type="ECO:0000313" key="3">
    <source>
        <dbReference type="Proteomes" id="UP000184758"/>
    </source>
</evidence>
<dbReference type="EMBL" id="FSRN01000001">
    <property type="protein sequence ID" value="SIO19647.1"/>
    <property type="molecule type" value="Genomic_DNA"/>
</dbReference>
<sequence length="235" mass="26794">MKKIVGILLISSLLLSNTGGLVVYADTSTDLEANNESSVAAEQVKEQLLEEPISQEAISEEVKVENSESIEQKRYIYNNGPTINLDSISTSQKNAIPGDKVLIDIEINDPSNVRYVYISFRDSNGAILKTELKYNEETKKFESYIVIKDYIINGEMYLYEILAMNKNNSNRTLIYSDKIADENFWREDFSKHSIEVSGSHGPELIPESVSVTKSLDYEHRLEVSFTIKNFKYRRL</sequence>
<protein>
    <submittedName>
        <fullName evidence="2">Uncharacterized protein</fullName>
    </submittedName>
</protein>
<feature type="chain" id="PRO_5009936402" evidence="1">
    <location>
        <begin position="26"/>
        <end position="235"/>
    </location>
</feature>
<evidence type="ECO:0000313" key="2">
    <source>
        <dbReference type="EMBL" id="SIO19647.1"/>
    </source>
</evidence>
<dbReference type="RefSeq" id="WP_034545411.1">
    <property type="nucleotide sequence ID" value="NZ_FSRN01000001.1"/>
</dbReference>
<accession>A0A1N6HIU9</accession>
<feature type="signal peptide" evidence="1">
    <location>
        <begin position="1"/>
        <end position="25"/>
    </location>
</feature>
<dbReference type="AlphaFoldDB" id="A0A1N6HIU9"/>
<gene>
    <name evidence="2" type="ORF">SAMN05878443_1882</name>
</gene>